<evidence type="ECO:0000256" key="4">
    <source>
        <dbReference type="ARBA" id="ARBA00022475"/>
    </source>
</evidence>
<dbReference type="SMART" id="SM00304">
    <property type="entry name" value="HAMP"/>
    <property type="match status" value="1"/>
</dbReference>
<dbReference type="Gene3D" id="6.10.340.10">
    <property type="match status" value="1"/>
</dbReference>
<feature type="domain" description="HAMP" evidence="14">
    <location>
        <begin position="317"/>
        <end position="369"/>
    </location>
</feature>
<dbReference type="KEGG" id="pms:KNP414_06268"/>
<keyword evidence="9" id="KW-0067">ATP-binding</keyword>
<dbReference type="PROSITE" id="PS50885">
    <property type="entry name" value="HAMP"/>
    <property type="match status" value="1"/>
</dbReference>
<keyword evidence="6" id="KW-0808">Transferase</keyword>
<dbReference type="PRINTS" id="PR00344">
    <property type="entry name" value="BCTRLSENSOR"/>
</dbReference>
<dbReference type="InterPro" id="IPR010559">
    <property type="entry name" value="Sig_transdc_His_kin_internal"/>
</dbReference>
<evidence type="ECO:0000256" key="8">
    <source>
        <dbReference type="ARBA" id="ARBA00022777"/>
    </source>
</evidence>
<reference evidence="16" key="1">
    <citation type="submission" date="2011-06" db="EMBL/GenBank/DDBJ databases">
        <title>Complete genome sequence of Paenibacillus mucilaginosus KNP414.</title>
        <authorList>
            <person name="Wang J."/>
            <person name="Hu S."/>
            <person name="Hu X."/>
            <person name="Zhang B."/>
            <person name="Dong D."/>
            <person name="Zhang S."/>
            <person name="Zhao K."/>
            <person name="Wu D."/>
        </authorList>
    </citation>
    <scope>NUCLEOTIDE SEQUENCE [LARGE SCALE GENOMIC DNA]</scope>
    <source>
        <strain evidence="16">KNP414</strain>
    </source>
</reference>
<feature type="transmembrane region" description="Helical" evidence="12">
    <location>
        <begin position="12"/>
        <end position="37"/>
    </location>
</feature>
<dbReference type="CDD" id="cd06225">
    <property type="entry name" value="HAMP"/>
    <property type="match status" value="1"/>
</dbReference>
<dbReference type="PANTHER" id="PTHR34220">
    <property type="entry name" value="SENSOR HISTIDINE KINASE YPDA"/>
    <property type="match status" value="1"/>
</dbReference>
<name>F8FKA9_PAEMK</name>
<dbReference type="InterPro" id="IPR005467">
    <property type="entry name" value="His_kinase_dom"/>
</dbReference>
<organism evidence="15 16">
    <name type="scientific">Paenibacillus mucilaginosus (strain KNP414)</name>
    <dbReference type="NCBI Taxonomy" id="1036673"/>
    <lineage>
        <taxon>Bacteria</taxon>
        <taxon>Bacillati</taxon>
        <taxon>Bacillota</taxon>
        <taxon>Bacilli</taxon>
        <taxon>Bacillales</taxon>
        <taxon>Paenibacillaceae</taxon>
        <taxon>Paenibacillus</taxon>
    </lineage>
</organism>
<dbReference type="PANTHER" id="PTHR34220:SF7">
    <property type="entry name" value="SENSOR HISTIDINE KINASE YPDA"/>
    <property type="match status" value="1"/>
</dbReference>
<dbReference type="EMBL" id="CP002869">
    <property type="protein sequence ID" value="AEI44790.1"/>
    <property type="molecule type" value="Genomic_DNA"/>
</dbReference>
<dbReference type="InterPro" id="IPR003660">
    <property type="entry name" value="HAMP_dom"/>
</dbReference>
<feature type="domain" description="Histidine kinase" evidence="13">
    <location>
        <begin position="479"/>
        <end position="578"/>
    </location>
</feature>
<keyword evidence="7" id="KW-0547">Nucleotide-binding</keyword>
<dbReference type="RefSeq" id="WP_013919934.1">
    <property type="nucleotide sequence ID" value="NC_015690.1"/>
</dbReference>
<dbReference type="Pfam" id="PF00672">
    <property type="entry name" value="HAMP"/>
    <property type="match status" value="1"/>
</dbReference>
<dbReference type="InterPro" id="IPR004358">
    <property type="entry name" value="Sig_transdc_His_kin-like_C"/>
</dbReference>
<dbReference type="InterPro" id="IPR050640">
    <property type="entry name" value="Bact_2-comp_sensor_kinase"/>
</dbReference>
<dbReference type="Pfam" id="PF02518">
    <property type="entry name" value="HATPase_c"/>
    <property type="match status" value="1"/>
</dbReference>
<evidence type="ECO:0000259" key="14">
    <source>
        <dbReference type="PROSITE" id="PS50885"/>
    </source>
</evidence>
<gene>
    <name evidence="15" type="ordered locus">KNP414_06268</name>
</gene>
<dbReference type="Gene3D" id="3.30.565.10">
    <property type="entry name" value="Histidine kinase-like ATPase, C-terminal domain"/>
    <property type="match status" value="1"/>
</dbReference>
<dbReference type="GO" id="GO:0000155">
    <property type="term" value="F:phosphorelay sensor kinase activity"/>
    <property type="evidence" value="ECO:0007669"/>
    <property type="project" value="InterPro"/>
</dbReference>
<keyword evidence="8 15" id="KW-0418">Kinase</keyword>
<dbReference type="Pfam" id="PF06580">
    <property type="entry name" value="His_kinase"/>
    <property type="match status" value="1"/>
</dbReference>
<dbReference type="SMART" id="SM00387">
    <property type="entry name" value="HATPase_c"/>
    <property type="match status" value="1"/>
</dbReference>
<dbReference type="GO" id="GO:0005524">
    <property type="term" value="F:ATP binding"/>
    <property type="evidence" value="ECO:0007669"/>
    <property type="project" value="UniProtKB-KW"/>
</dbReference>
<evidence type="ECO:0000256" key="3">
    <source>
        <dbReference type="ARBA" id="ARBA00012438"/>
    </source>
</evidence>
<dbReference type="PROSITE" id="PS50109">
    <property type="entry name" value="HIS_KIN"/>
    <property type="match status" value="1"/>
</dbReference>
<evidence type="ECO:0000256" key="10">
    <source>
        <dbReference type="ARBA" id="ARBA00023012"/>
    </source>
</evidence>
<reference evidence="15 16" key="2">
    <citation type="journal article" date="2013" name="Genome Announc.">
        <title>Genome Sequence of Growth-Improving Paenibacillus mucilaginosus Strain KNP414.</title>
        <authorList>
            <person name="Lu J.J."/>
            <person name="Wang J.F."/>
            <person name="Hu X.F."/>
        </authorList>
    </citation>
    <scope>NUCLEOTIDE SEQUENCE [LARGE SCALE GENOMIC DNA]</scope>
    <source>
        <strain evidence="15 16">KNP414</strain>
    </source>
</reference>
<evidence type="ECO:0000256" key="1">
    <source>
        <dbReference type="ARBA" id="ARBA00000085"/>
    </source>
</evidence>
<keyword evidence="12" id="KW-0812">Transmembrane</keyword>
<protein>
    <recommendedName>
        <fullName evidence="3">histidine kinase</fullName>
        <ecNumber evidence="3">2.7.13.3</ecNumber>
    </recommendedName>
</protein>
<keyword evidence="10" id="KW-0902">Two-component regulatory system</keyword>
<evidence type="ECO:0000256" key="6">
    <source>
        <dbReference type="ARBA" id="ARBA00022679"/>
    </source>
</evidence>
<evidence type="ECO:0000256" key="7">
    <source>
        <dbReference type="ARBA" id="ARBA00022741"/>
    </source>
</evidence>
<dbReference type="GO" id="GO:0005886">
    <property type="term" value="C:plasma membrane"/>
    <property type="evidence" value="ECO:0007669"/>
    <property type="project" value="UniProtKB-SubCell"/>
</dbReference>
<dbReference type="Proteomes" id="UP000006620">
    <property type="component" value="Chromosome"/>
</dbReference>
<comment type="catalytic activity">
    <reaction evidence="1">
        <text>ATP + protein L-histidine = ADP + protein N-phospho-L-histidine.</text>
        <dbReference type="EC" id="2.7.13.3"/>
    </reaction>
</comment>
<evidence type="ECO:0000259" key="13">
    <source>
        <dbReference type="PROSITE" id="PS50109"/>
    </source>
</evidence>
<evidence type="ECO:0000313" key="15">
    <source>
        <dbReference type="EMBL" id="AEI44790.1"/>
    </source>
</evidence>
<keyword evidence="5" id="KW-0597">Phosphoprotein</keyword>
<dbReference type="AlphaFoldDB" id="F8FKA9"/>
<dbReference type="EC" id="2.7.13.3" evidence="3"/>
<dbReference type="HOGENOM" id="CLU_020473_6_0_9"/>
<evidence type="ECO:0000256" key="12">
    <source>
        <dbReference type="SAM" id="Phobius"/>
    </source>
</evidence>
<evidence type="ECO:0000256" key="9">
    <source>
        <dbReference type="ARBA" id="ARBA00022840"/>
    </source>
</evidence>
<dbReference type="PATRIC" id="fig|1036673.3.peg.5828"/>
<keyword evidence="4" id="KW-1003">Cell membrane</keyword>
<dbReference type="SUPFAM" id="SSF158472">
    <property type="entry name" value="HAMP domain-like"/>
    <property type="match status" value="1"/>
</dbReference>
<comment type="subcellular location">
    <subcellularLocation>
        <location evidence="2">Cell membrane</location>
        <topology evidence="2">Multi-pass membrane protein</topology>
    </subcellularLocation>
</comment>
<proteinExistence type="predicted"/>
<evidence type="ECO:0000256" key="11">
    <source>
        <dbReference type="ARBA" id="ARBA00023136"/>
    </source>
</evidence>
<evidence type="ECO:0000256" key="2">
    <source>
        <dbReference type="ARBA" id="ARBA00004651"/>
    </source>
</evidence>
<evidence type="ECO:0000313" key="16">
    <source>
        <dbReference type="Proteomes" id="UP000006620"/>
    </source>
</evidence>
<dbReference type="SUPFAM" id="SSF55874">
    <property type="entry name" value="ATPase domain of HSP90 chaperone/DNA topoisomerase II/histidine kinase"/>
    <property type="match status" value="1"/>
</dbReference>
<accession>F8FKA9</accession>
<sequence>MRQRGKLRYVPLRYKLLLSYLFLVLVPVIGIGSYSYVSSVRSISEHTRNNMEFAVKQIASGIDGRLANIVRGSEEIFSDQTLSRYLSGYYLSFEKYAITTQYILPRLESAANLPDPNVQLSLYLDNGHISEFYYHAPEANSGSGRQYSIYHTERIRGEDWYRSLDLNYATAVWRQVGEDAAAGQISYLRPLINYDTLQPIGLIRMTVQLKDIFHTPDMSRLGEGSRLFVVGGQGDRLWYSSAVEGQSDWTVWTEESGEGSAHDLQIEEAVTGMPAKVVARIPYASFQEGSRQVRTATILICLASLLVLTVISVILSNYVLRRFHKIIGSLHAFKEGDFAKRMPIQGHDEFSQIGEAFNEMASTIEKLIEEVYVGRLEKKEAELNVLHSQMNPHFLYNTFSSISRMAKLGEIEKLHQVIRHLAKFYRLTLNKGETIISIEKELQILQSYVEIQTIKHADRIIVHYDIDPGLLGYDTVKFILQPFVENALEHAWYDDQIRMEIRLYAEGDTVWMEVRDNGLGMKEEVMHAILDDSGQGIGYGIRNVDQRIKLQFGRGYGVSLSSELGEGTTVRLSMPKYVQKAAGPNSALE</sequence>
<keyword evidence="11 12" id="KW-0472">Membrane</keyword>
<evidence type="ECO:0000256" key="5">
    <source>
        <dbReference type="ARBA" id="ARBA00022553"/>
    </source>
</evidence>
<feature type="transmembrane region" description="Helical" evidence="12">
    <location>
        <begin position="296"/>
        <end position="320"/>
    </location>
</feature>
<dbReference type="InterPro" id="IPR036890">
    <property type="entry name" value="HATPase_C_sf"/>
</dbReference>
<keyword evidence="12" id="KW-1133">Transmembrane helix</keyword>
<dbReference type="InterPro" id="IPR003594">
    <property type="entry name" value="HATPase_dom"/>
</dbReference>